<protein>
    <submittedName>
        <fullName evidence="1">Uncharacterized protein</fullName>
    </submittedName>
</protein>
<dbReference type="EMBL" id="WXFA01000011">
    <property type="protein sequence ID" value="MBM3092824.1"/>
    <property type="molecule type" value="Genomic_DNA"/>
</dbReference>
<evidence type="ECO:0000313" key="1">
    <source>
        <dbReference type="EMBL" id="MBM3092824.1"/>
    </source>
</evidence>
<gene>
    <name evidence="1" type="ORF">GFB56_18735</name>
</gene>
<reference evidence="1 2" key="1">
    <citation type="submission" date="2020-01" db="EMBL/GenBank/DDBJ databases">
        <title>Draft genome assembly of Ensifer adhaerens T173.</title>
        <authorList>
            <person name="Craig J.E."/>
            <person name="Stinchcombe J.R."/>
        </authorList>
    </citation>
    <scope>NUCLEOTIDE SEQUENCE [LARGE SCALE GENOMIC DNA]</scope>
    <source>
        <strain evidence="1 2">T173</strain>
    </source>
</reference>
<name>A0AAW4FMN8_9HYPH</name>
<keyword evidence="2" id="KW-1185">Reference proteome</keyword>
<proteinExistence type="predicted"/>
<dbReference type="RefSeq" id="WP_057218589.1">
    <property type="nucleotide sequence ID" value="NZ_CP083373.1"/>
</dbReference>
<sequence length="93" mass="10192">MIHKTLENAVNDAMTKGPTVLALQGLAFQRPIDVVMAPALSVDDKRAILAAWASDYYAIDSQPALRQIPGTPEPVLIDEVQRALAELDCRYQT</sequence>
<accession>A0AAW4FMN8</accession>
<dbReference type="AlphaFoldDB" id="A0AAW4FMN8"/>
<organism evidence="1 2">
    <name type="scientific">Ensifer canadensis</name>
    <dbReference type="NCBI Taxonomy" id="555315"/>
    <lineage>
        <taxon>Bacteria</taxon>
        <taxon>Pseudomonadati</taxon>
        <taxon>Pseudomonadota</taxon>
        <taxon>Alphaproteobacteria</taxon>
        <taxon>Hyphomicrobiales</taxon>
        <taxon>Rhizobiaceae</taxon>
        <taxon>Sinorhizobium/Ensifer group</taxon>
        <taxon>Ensifer</taxon>
    </lineage>
</organism>
<dbReference type="Proteomes" id="UP000744980">
    <property type="component" value="Unassembled WGS sequence"/>
</dbReference>
<comment type="caution">
    <text evidence="1">The sequence shown here is derived from an EMBL/GenBank/DDBJ whole genome shotgun (WGS) entry which is preliminary data.</text>
</comment>
<evidence type="ECO:0000313" key="2">
    <source>
        <dbReference type="Proteomes" id="UP000744980"/>
    </source>
</evidence>